<evidence type="ECO:0008006" key="4">
    <source>
        <dbReference type="Google" id="ProtNLM"/>
    </source>
</evidence>
<dbReference type="Proteomes" id="UP000005387">
    <property type="component" value="Unassembled WGS sequence"/>
</dbReference>
<protein>
    <recommendedName>
        <fullName evidence="4">DUF4023 domain-containing protein</fullName>
    </recommendedName>
</protein>
<feature type="compositionally biased region" description="Polar residues" evidence="1">
    <location>
        <begin position="36"/>
        <end position="47"/>
    </location>
</feature>
<name>E0IAP5_9BACL</name>
<evidence type="ECO:0000313" key="2">
    <source>
        <dbReference type="EMBL" id="EFM10449.1"/>
    </source>
</evidence>
<evidence type="ECO:0000313" key="3">
    <source>
        <dbReference type="Proteomes" id="UP000005387"/>
    </source>
</evidence>
<keyword evidence="3" id="KW-1185">Reference proteome</keyword>
<organism evidence="2 3">
    <name type="scientific">Paenibacillus curdlanolyticus YK9</name>
    <dbReference type="NCBI Taxonomy" id="717606"/>
    <lineage>
        <taxon>Bacteria</taxon>
        <taxon>Bacillati</taxon>
        <taxon>Bacillota</taxon>
        <taxon>Bacilli</taxon>
        <taxon>Bacillales</taxon>
        <taxon>Paenibacillaceae</taxon>
        <taxon>Paenibacillus</taxon>
    </lineage>
</organism>
<sequence>MSYFNNLNTSQFVQKVNEQQNRQRLNKNRGKGSPEASLQTKQHSTNK</sequence>
<feature type="compositionally biased region" description="Polar residues" evidence="1">
    <location>
        <begin position="1"/>
        <end position="23"/>
    </location>
</feature>
<dbReference type="STRING" id="717606.PaecuDRAFT_2885"/>
<accession>E0IAP5</accession>
<reference evidence="2 3" key="1">
    <citation type="submission" date="2010-07" db="EMBL/GenBank/DDBJ databases">
        <title>The draft genome of Paenibacillus curdlanolyticus YK9.</title>
        <authorList>
            <consortium name="US DOE Joint Genome Institute (JGI-PGF)"/>
            <person name="Lucas S."/>
            <person name="Copeland A."/>
            <person name="Lapidus A."/>
            <person name="Cheng J.-F."/>
            <person name="Bruce D."/>
            <person name="Goodwin L."/>
            <person name="Pitluck S."/>
            <person name="Land M.L."/>
            <person name="Hauser L."/>
            <person name="Chang Y.-J."/>
            <person name="Jeffries C."/>
            <person name="Anderson I.J."/>
            <person name="Johnson E."/>
            <person name="Loganathan U."/>
            <person name="Mulhopadhyay B."/>
            <person name="Kyrpides N."/>
            <person name="Woyke T.J."/>
        </authorList>
    </citation>
    <scope>NUCLEOTIDE SEQUENCE [LARGE SCALE GENOMIC DNA]</scope>
    <source>
        <strain evidence="2 3">YK9</strain>
    </source>
</reference>
<proteinExistence type="predicted"/>
<dbReference type="AlphaFoldDB" id="E0IAP5"/>
<evidence type="ECO:0000256" key="1">
    <source>
        <dbReference type="SAM" id="MobiDB-lite"/>
    </source>
</evidence>
<dbReference type="EMBL" id="AEDD01000007">
    <property type="protein sequence ID" value="EFM10449.1"/>
    <property type="molecule type" value="Genomic_DNA"/>
</dbReference>
<dbReference type="RefSeq" id="WP_006038875.1">
    <property type="nucleotide sequence ID" value="NZ_AEDD01000007.1"/>
</dbReference>
<gene>
    <name evidence="2" type="ORF">PaecuDRAFT_2885</name>
</gene>
<feature type="region of interest" description="Disordered" evidence="1">
    <location>
        <begin position="1"/>
        <end position="47"/>
    </location>
</feature>